<evidence type="ECO:0000256" key="8">
    <source>
        <dbReference type="SAM" id="Phobius"/>
    </source>
</evidence>
<dbReference type="InterPro" id="IPR020846">
    <property type="entry name" value="MFS_dom"/>
</dbReference>
<feature type="transmembrane region" description="Helical" evidence="8">
    <location>
        <begin position="105"/>
        <end position="124"/>
    </location>
</feature>
<dbReference type="InterPro" id="IPR005829">
    <property type="entry name" value="Sugar_transporter_CS"/>
</dbReference>
<feature type="transmembrane region" description="Helical" evidence="8">
    <location>
        <begin position="130"/>
        <end position="152"/>
    </location>
</feature>
<dbReference type="SUPFAM" id="SSF103473">
    <property type="entry name" value="MFS general substrate transporter"/>
    <property type="match status" value="1"/>
</dbReference>
<feature type="transmembrane region" description="Helical" evidence="8">
    <location>
        <begin position="164"/>
        <end position="185"/>
    </location>
</feature>
<feature type="domain" description="Major facilitator superfamily (MFS) profile" evidence="9">
    <location>
        <begin position="40"/>
        <end position="478"/>
    </location>
</feature>
<dbReference type="InterPro" id="IPR050814">
    <property type="entry name" value="Myo-inositol_Transporter"/>
</dbReference>
<dbReference type="GO" id="GO:0016020">
    <property type="term" value="C:membrane"/>
    <property type="evidence" value="ECO:0007669"/>
    <property type="project" value="UniProtKB-SubCell"/>
</dbReference>
<evidence type="ECO:0000256" key="6">
    <source>
        <dbReference type="ARBA" id="ARBA00023136"/>
    </source>
</evidence>
<comment type="caution">
    <text evidence="10">The sequence shown here is derived from an EMBL/GenBank/DDBJ whole genome shotgun (WGS) entry which is preliminary data.</text>
</comment>
<keyword evidence="3" id="KW-0813">Transport</keyword>
<evidence type="ECO:0000259" key="9">
    <source>
        <dbReference type="PROSITE" id="PS50850"/>
    </source>
</evidence>
<sequence>MAARRGVAEAPPPAESAAFEPADKPPPRTLFGLRPAVLLCASAAASASFALGYDVGVMSGAKRLVQRELQLPTPRLELLVGSLNLVSGLGGLASGALADGVGRRRAAAAACLATASGALLMAGARAYAPLLAGRLVTGVGVGACFHVAPLYLSEVAPRHVRGVLVSSFDLFINVGILAGFVAAWALRGAGWRLMLGLGGVPPALLLLALVRLPESPRHLVATRREREARAVLRAIYSDEEAEATFELLQEDARTHRALPSRASARRVLCPPAGAQRALVIAGLGVAFFQQATGVEAAVYYTPETLEAAGIDDEAMLLLATVGVGLIKVVFIIISAFLVESHGRVPLLLLSSAGGIAFSQALIGLSFTLGGSCLFMAFFSIGSGPCSMMVAAECFPLQERCNTQLHAALWPAHSPRASPQVRGMGMGIATLVNRVTSGTIALCFLSLSSALTPAVTYYLFATIAVGACFFISSRVPETKGKALEEIEREMVERHLSSVAVKVGATAAPQLQPSQLPI</sequence>
<feature type="region of interest" description="Disordered" evidence="7">
    <location>
        <begin position="1"/>
        <end position="25"/>
    </location>
</feature>
<dbReference type="PROSITE" id="PS50850">
    <property type="entry name" value="MFS"/>
    <property type="match status" value="1"/>
</dbReference>
<dbReference type="GO" id="GO:0022857">
    <property type="term" value="F:transmembrane transporter activity"/>
    <property type="evidence" value="ECO:0007669"/>
    <property type="project" value="InterPro"/>
</dbReference>
<gene>
    <name evidence="10" type="ORF">AB1Y20_019516</name>
</gene>
<dbReference type="AlphaFoldDB" id="A0AB34JSM9"/>
<keyword evidence="4 8" id="KW-0812">Transmembrane</keyword>
<evidence type="ECO:0000256" key="5">
    <source>
        <dbReference type="ARBA" id="ARBA00022989"/>
    </source>
</evidence>
<dbReference type="InterPro" id="IPR036259">
    <property type="entry name" value="MFS_trans_sf"/>
</dbReference>
<evidence type="ECO:0000313" key="10">
    <source>
        <dbReference type="EMBL" id="KAL1524629.1"/>
    </source>
</evidence>
<reference evidence="10 11" key="1">
    <citation type="journal article" date="2024" name="Science">
        <title>Giant polyketide synthase enzymes in the biosynthesis of giant marine polyether toxins.</title>
        <authorList>
            <person name="Fallon T.R."/>
            <person name="Shende V.V."/>
            <person name="Wierzbicki I.H."/>
            <person name="Pendleton A.L."/>
            <person name="Watervoot N.F."/>
            <person name="Auber R.P."/>
            <person name="Gonzalez D.J."/>
            <person name="Wisecaver J.H."/>
            <person name="Moore B.S."/>
        </authorList>
    </citation>
    <scope>NUCLEOTIDE SEQUENCE [LARGE SCALE GENOMIC DNA]</scope>
    <source>
        <strain evidence="10 11">12B1</strain>
    </source>
</reference>
<dbReference type="InterPro" id="IPR003663">
    <property type="entry name" value="Sugar/inositol_transpt"/>
</dbReference>
<protein>
    <recommendedName>
        <fullName evidence="9">Major facilitator superfamily (MFS) profile domain-containing protein</fullName>
    </recommendedName>
</protein>
<evidence type="ECO:0000256" key="7">
    <source>
        <dbReference type="SAM" id="MobiDB-lite"/>
    </source>
</evidence>
<feature type="transmembrane region" description="Helical" evidence="8">
    <location>
        <begin position="456"/>
        <end position="474"/>
    </location>
</feature>
<dbReference type="EMBL" id="JBGBPQ010000005">
    <property type="protein sequence ID" value="KAL1524629.1"/>
    <property type="molecule type" value="Genomic_DNA"/>
</dbReference>
<comment type="similarity">
    <text evidence="2">Belongs to the major facilitator superfamily. Sugar transporter (TC 2.A.1.1) family.</text>
</comment>
<dbReference type="PROSITE" id="PS00216">
    <property type="entry name" value="SUGAR_TRANSPORT_1"/>
    <property type="match status" value="1"/>
</dbReference>
<dbReference type="PROSITE" id="PS00217">
    <property type="entry name" value="SUGAR_TRANSPORT_2"/>
    <property type="match status" value="1"/>
</dbReference>
<dbReference type="PRINTS" id="PR00171">
    <property type="entry name" value="SUGRTRNSPORT"/>
</dbReference>
<organism evidence="10 11">
    <name type="scientific">Prymnesium parvum</name>
    <name type="common">Toxic golden alga</name>
    <dbReference type="NCBI Taxonomy" id="97485"/>
    <lineage>
        <taxon>Eukaryota</taxon>
        <taxon>Haptista</taxon>
        <taxon>Haptophyta</taxon>
        <taxon>Prymnesiophyceae</taxon>
        <taxon>Prymnesiales</taxon>
        <taxon>Prymnesiaceae</taxon>
        <taxon>Prymnesium</taxon>
    </lineage>
</organism>
<accession>A0AB34JSM9</accession>
<feature type="transmembrane region" description="Helical" evidence="8">
    <location>
        <begin position="191"/>
        <end position="210"/>
    </location>
</feature>
<evidence type="ECO:0000256" key="4">
    <source>
        <dbReference type="ARBA" id="ARBA00022692"/>
    </source>
</evidence>
<feature type="transmembrane region" description="Helical" evidence="8">
    <location>
        <begin position="315"/>
        <end position="337"/>
    </location>
</feature>
<proteinExistence type="inferred from homology"/>
<comment type="subcellular location">
    <subcellularLocation>
        <location evidence="1">Membrane</location>
        <topology evidence="1">Multi-pass membrane protein</topology>
    </subcellularLocation>
</comment>
<keyword evidence="6 8" id="KW-0472">Membrane</keyword>
<keyword evidence="11" id="KW-1185">Reference proteome</keyword>
<evidence type="ECO:0000256" key="1">
    <source>
        <dbReference type="ARBA" id="ARBA00004141"/>
    </source>
</evidence>
<dbReference type="PANTHER" id="PTHR48020">
    <property type="entry name" value="PROTON MYO-INOSITOL COTRANSPORTER"/>
    <property type="match status" value="1"/>
</dbReference>
<keyword evidence="5 8" id="KW-1133">Transmembrane helix</keyword>
<dbReference type="Proteomes" id="UP001515480">
    <property type="component" value="Unassembled WGS sequence"/>
</dbReference>
<name>A0AB34JSM9_PRYPA</name>
<evidence type="ECO:0000256" key="3">
    <source>
        <dbReference type="ARBA" id="ARBA00022448"/>
    </source>
</evidence>
<dbReference type="Gene3D" id="1.20.1250.20">
    <property type="entry name" value="MFS general substrate transporter like domains"/>
    <property type="match status" value="1"/>
</dbReference>
<dbReference type="InterPro" id="IPR005828">
    <property type="entry name" value="MFS_sugar_transport-like"/>
</dbReference>
<evidence type="ECO:0000313" key="11">
    <source>
        <dbReference type="Proteomes" id="UP001515480"/>
    </source>
</evidence>
<dbReference type="Pfam" id="PF00083">
    <property type="entry name" value="Sugar_tr"/>
    <property type="match status" value="2"/>
</dbReference>
<evidence type="ECO:0000256" key="2">
    <source>
        <dbReference type="ARBA" id="ARBA00010992"/>
    </source>
</evidence>
<dbReference type="PANTHER" id="PTHR48020:SF49">
    <property type="entry name" value="SUGAR TRANSPORTER"/>
    <property type="match status" value="1"/>
</dbReference>